<sequence>MRKKRKGSSLIVVVIIFGMLIVFGTAMISMTTGEFKLRTNENRRLENLYSSESGLDIASNIIAKTFDAAVKYGDKAAKDFKLAHAQDATDANINNTFQTAFKTFIGPVNPIDTSFTIRCKDELRRAIANMQYISKIQPDGAGGFAIEDTSVNLPSNKPTLTIDPDSGITLSADGKNYSIKILSKFKNQSSTGENERTIQESFKLTIPSYGDVVYYQKNTAIGKYAVLQKAINVDGNMSVNIGVSAQANVNGNILVKGNGQDNLTSKNKYNGGITIKQSKAVFNGEVSTSNTFNIDNNTNANINGNLYAGNVYAGNADDTSATINNNASDQSSLTITQQMVVDNDLAIKANNTVISMNDFYGINDKNVKTSTSTAKARTSSSIIVNGNQNSSVTVKQNAYIMGVAYIDTDNGNGDGYQTGESVGVKGNYLAYATPLVESSEFANCQFGKVGSLQLVQNLDALQKSRYFEEFSNRYIDRVNHGGISLNKANTHSVGAIVYKDSNNKPVVQASNYSIDAVDQTITDKRLEYSSKVYKMGQPSNDIGIYNELGHIRDTVASSTILNSTSLAGYTIASQAGLSEKAIFNADASKTIVIKGDNFAGSYDNSYIVLDGNNLNAVIVTAGNVIIDGKVDFKGTILAVGDLKAVGTQSQNITYDKDLIDRIQATNLDLFKRVFGAPQGTEGGVTDSNLNQISIKYDIKKYLKSTLWTIVN</sequence>
<organism evidence="1 2">
    <name type="scientific">Inconstantimicrobium mannanitabidum</name>
    <dbReference type="NCBI Taxonomy" id="1604901"/>
    <lineage>
        <taxon>Bacteria</taxon>
        <taxon>Bacillati</taxon>
        <taxon>Bacillota</taxon>
        <taxon>Clostridia</taxon>
        <taxon>Eubacteriales</taxon>
        <taxon>Clostridiaceae</taxon>
        <taxon>Inconstantimicrobium</taxon>
    </lineage>
</organism>
<reference evidence="1" key="1">
    <citation type="journal article" date="2025" name="Int. J. Syst. Evol. Microbiol.">
        <title>Inconstantimicrobium mannanitabidum sp. nov., a novel member of the family Clostridiaceae isolated from anoxic soil under the treatment of reductive soil disinfestation.</title>
        <authorList>
            <person name="Ueki A."/>
            <person name="Tonouchi A."/>
            <person name="Honma S."/>
            <person name="Kaku N."/>
            <person name="Ueki K."/>
        </authorList>
    </citation>
    <scope>NUCLEOTIDE SEQUENCE</scope>
    <source>
        <strain evidence="1">TW13</strain>
    </source>
</reference>
<dbReference type="Proteomes" id="UP001058074">
    <property type="component" value="Unassembled WGS sequence"/>
</dbReference>
<name>A0ACB5R6J6_9CLOT</name>
<gene>
    <name evidence="1" type="ORF">rsdtw13_01020</name>
</gene>
<evidence type="ECO:0000313" key="2">
    <source>
        <dbReference type="Proteomes" id="UP001058074"/>
    </source>
</evidence>
<comment type="caution">
    <text evidence="1">The sequence shown here is derived from an EMBL/GenBank/DDBJ whole genome shotgun (WGS) entry which is preliminary data.</text>
</comment>
<dbReference type="EMBL" id="BROD01000001">
    <property type="protein sequence ID" value="GKX64844.1"/>
    <property type="molecule type" value="Genomic_DNA"/>
</dbReference>
<evidence type="ECO:0000313" key="1">
    <source>
        <dbReference type="EMBL" id="GKX64844.1"/>
    </source>
</evidence>
<proteinExistence type="predicted"/>
<protein>
    <submittedName>
        <fullName evidence="1">Uncharacterized protein</fullName>
    </submittedName>
</protein>
<keyword evidence="2" id="KW-1185">Reference proteome</keyword>
<accession>A0ACB5R6J6</accession>